<dbReference type="AlphaFoldDB" id="A0A835AB03"/>
<evidence type="ECO:0000256" key="1">
    <source>
        <dbReference type="SAM" id="MobiDB-lite"/>
    </source>
</evidence>
<accession>A0A835AB03</accession>
<dbReference type="Proteomes" id="UP000636709">
    <property type="component" value="Unassembled WGS sequence"/>
</dbReference>
<feature type="region of interest" description="Disordered" evidence="1">
    <location>
        <begin position="142"/>
        <end position="229"/>
    </location>
</feature>
<reference evidence="3" key="1">
    <citation type="submission" date="2020-07" db="EMBL/GenBank/DDBJ databases">
        <title>Genome sequence and genetic diversity analysis of an under-domesticated orphan crop, white fonio (Digitaria exilis).</title>
        <authorList>
            <person name="Bennetzen J.L."/>
            <person name="Chen S."/>
            <person name="Ma X."/>
            <person name="Wang X."/>
            <person name="Yssel A.E.J."/>
            <person name="Chaluvadi S.R."/>
            <person name="Johnson M."/>
            <person name="Gangashetty P."/>
            <person name="Hamidou F."/>
            <person name="Sanogo M.D."/>
            <person name="Zwaenepoel A."/>
            <person name="Wallace J."/>
            <person name="Van De Peer Y."/>
            <person name="Van Deynze A."/>
        </authorList>
    </citation>
    <scope>NUCLEOTIDE SEQUENCE</scope>
    <source>
        <tissue evidence="3">Leaves</tissue>
    </source>
</reference>
<evidence type="ECO:0000259" key="2">
    <source>
        <dbReference type="Pfam" id="PF26133"/>
    </source>
</evidence>
<evidence type="ECO:0000313" key="4">
    <source>
        <dbReference type="Proteomes" id="UP000636709"/>
    </source>
</evidence>
<sequence>MDDGRENLDEFMSHLIRGDNFELPPEQDLPEGEYDGSQYLNMTCDGDEAAHSNSEEEDVPETKAVAHAVAEVPVDGGVIHGVPIPPGYARVNVDRVLPGWEDLDLKIEGGNVEKVLGQALHSWICWQKKYIIFSRLTITESSGQDTGIRSPPTADVTPPSKDPQTPPDLIHQQPTQMEPPPPPTKDKDAQPAGTDSSVSSPAPPTKSTNAPIPAPKDAWKIGGGSRIRI</sequence>
<dbReference type="OrthoDB" id="721598at2759"/>
<dbReference type="InterPro" id="IPR058352">
    <property type="entry name" value="DUF8039"/>
</dbReference>
<organism evidence="3 4">
    <name type="scientific">Digitaria exilis</name>
    <dbReference type="NCBI Taxonomy" id="1010633"/>
    <lineage>
        <taxon>Eukaryota</taxon>
        <taxon>Viridiplantae</taxon>
        <taxon>Streptophyta</taxon>
        <taxon>Embryophyta</taxon>
        <taxon>Tracheophyta</taxon>
        <taxon>Spermatophyta</taxon>
        <taxon>Magnoliopsida</taxon>
        <taxon>Liliopsida</taxon>
        <taxon>Poales</taxon>
        <taxon>Poaceae</taxon>
        <taxon>PACMAD clade</taxon>
        <taxon>Panicoideae</taxon>
        <taxon>Panicodae</taxon>
        <taxon>Paniceae</taxon>
        <taxon>Anthephorinae</taxon>
        <taxon>Digitaria</taxon>
    </lineage>
</organism>
<dbReference type="EMBL" id="JACEFO010002438">
    <property type="protein sequence ID" value="KAF8660528.1"/>
    <property type="molecule type" value="Genomic_DNA"/>
</dbReference>
<comment type="caution">
    <text evidence="3">The sequence shown here is derived from an EMBL/GenBank/DDBJ whole genome shotgun (WGS) entry which is preliminary data.</text>
</comment>
<gene>
    <name evidence="3" type="ORF">HU200_057630</name>
</gene>
<name>A0A835AB03_9POAL</name>
<dbReference type="PANTHER" id="PTHR33018">
    <property type="entry name" value="OS10G0338966 PROTEIN-RELATED"/>
    <property type="match status" value="1"/>
</dbReference>
<dbReference type="Pfam" id="PF26133">
    <property type="entry name" value="DUF8039"/>
    <property type="match status" value="1"/>
</dbReference>
<feature type="domain" description="DUF8039" evidence="2">
    <location>
        <begin position="61"/>
        <end position="133"/>
    </location>
</feature>
<evidence type="ECO:0000313" key="3">
    <source>
        <dbReference type="EMBL" id="KAF8660528.1"/>
    </source>
</evidence>
<keyword evidence="4" id="KW-1185">Reference proteome</keyword>
<protein>
    <recommendedName>
        <fullName evidence="2">DUF8039 domain-containing protein</fullName>
    </recommendedName>
</protein>
<dbReference type="PANTHER" id="PTHR33018:SF34">
    <property type="entry name" value="OS02G0472350 PROTEIN"/>
    <property type="match status" value="1"/>
</dbReference>
<feature type="compositionally biased region" description="Polar residues" evidence="1">
    <location>
        <begin position="193"/>
        <end position="210"/>
    </location>
</feature>
<proteinExistence type="predicted"/>